<keyword evidence="5" id="KW-0378">Hydrolase</keyword>
<dbReference type="SUPFAM" id="SSF63411">
    <property type="entry name" value="LuxS/MPP-like metallohydrolase"/>
    <property type="match status" value="4"/>
</dbReference>
<dbReference type="Pfam" id="PF05193">
    <property type="entry name" value="Peptidase_M16_C"/>
    <property type="match status" value="2"/>
</dbReference>
<sequence>MRHTTLFYALLALSVSTSQLARATENPQANQEQAQPVNEQIPLHPGVKVGKLANGFQYFILRNTEPKDRVLFYLANKVGSILETDKQQGLAHFLEHMNFNGTTHFPKNALVDYLQKAGIRFGADLNAYTGFEETVYQLPLPTSDPELLEQGLLIMRDWAAGALLEDEEIDQERGVILEEKRQRGGLSHRLQEKTFPMLTNQSRYAYRMPIGTEEVLKNFKYKEIRQFHKDWYRPELQALIVVGDINVAEMEEKIVAQFSGLKNPKRAPKLVNYPIPLTGKNQFLAFTDDEVTQTSLQILYKQEAVKTEHVSDYKRSLAKDIFIQLANTRLSEKTRDAQTPYLAASLSNGKIVSNLESSGIQIMPKPDSLQASIHSVYSVLKQIRTQGFTASEISRVKTDYRTSLDRSLKEYDKTSSKAHMDQILAYYLKDEPAPSFEYLHPVLTQAIQEITPREILACADEFEQDINRDMILVHTKDMENAPTEQQIDTWIAHARQQDVTTYEEEQVADQLLGPLPAPGDIVEEHQDSAIGTQTLLLSNGAKVVLKPTTFKNDEIQITSFSPGGYSQYDLQDYQSAVNATNIVVNSGLGPFSSLQLSRYLNGKNASASPFINEIGEGIKAYSTKEDLGTAFELIYGYFTATRLDSAFNEANLEKSKIALKNRHLQPTTVFTDSIAAVLYDNDPRKTAPTAAKIDQINLNRSLEIFRERFADASDFTFVIVGNFDRALIDPFIKQYLATLPNLARKEKFRDNGVYPPAKGIQLDIRQGNEDKSTVAMAYLSAYEDYSEYNNLLMDALSSTLTIKLTERLREKEGGIYSISVSPSLAKNPRKRFGMNISFVTDPKLVNKLVDAALEEIEAIRMNGPSQEDIDKYIAEKLLSSDQQLKYNNFWLSYLLSSSIDNLDPARIYKEKELIRTITPEKVQALAQKYLEPSQLFKFVLYPAE</sequence>
<reference evidence="12 13" key="1">
    <citation type="submission" date="2018-02" db="EMBL/GenBank/DDBJ databases">
        <title>The draft genome of Sphingobacterium sp. 5JN-11.</title>
        <authorList>
            <person name="Liu L."/>
            <person name="Li L."/>
            <person name="Liang L."/>
            <person name="Zhang X."/>
            <person name="Wang T."/>
        </authorList>
    </citation>
    <scope>NUCLEOTIDE SEQUENCE [LARGE SCALE GENOMIC DNA]</scope>
    <source>
        <strain evidence="12 13">5JN-11</strain>
    </source>
</reference>
<feature type="chain" id="PRO_5015491472" evidence="9">
    <location>
        <begin position="24"/>
        <end position="944"/>
    </location>
</feature>
<feature type="signal peptide" evidence="9">
    <location>
        <begin position="1"/>
        <end position="23"/>
    </location>
</feature>
<evidence type="ECO:0000313" key="13">
    <source>
        <dbReference type="Proteomes" id="UP000239711"/>
    </source>
</evidence>
<keyword evidence="4" id="KW-0479">Metal-binding</keyword>
<evidence type="ECO:0000256" key="2">
    <source>
        <dbReference type="ARBA" id="ARBA00007261"/>
    </source>
</evidence>
<proteinExistence type="inferred from homology"/>
<comment type="caution">
    <text evidence="12">The sequence shown here is derived from an EMBL/GenBank/DDBJ whole genome shotgun (WGS) entry which is preliminary data.</text>
</comment>
<dbReference type="InterPro" id="IPR050626">
    <property type="entry name" value="Peptidase_M16"/>
</dbReference>
<dbReference type="GO" id="GO:0004222">
    <property type="term" value="F:metalloendopeptidase activity"/>
    <property type="evidence" value="ECO:0007669"/>
    <property type="project" value="InterPro"/>
</dbReference>
<keyword evidence="3" id="KW-0645">Protease</keyword>
<dbReference type="Proteomes" id="UP000239711">
    <property type="component" value="Unassembled WGS sequence"/>
</dbReference>
<evidence type="ECO:0000256" key="5">
    <source>
        <dbReference type="ARBA" id="ARBA00022801"/>
    </source>
</evidence>
<dbReference type="InterPro" id="IPR007863">
    <property type="entry name" value="Peptidase_M16_C"/>
</dbReference>
<feature type="domain" description="Peptidase M16 C-terminal" evidence="11">
    <location>
        <begin position="703"/>
        <end position="874"/>
    </location>
</feature>
<dbReference type="PANTHER" id="PTHR43690:SF34">
    <property type="entry name" value="ZINC PROTEASE PQQL-LIKE"/>
    <property type="match status" value="1"/>
</dbReference>
<comment type="similarity">
    <text evidence="2 8">Belongs to the peptidase M16 family.</text>
</comment>
<dbReference type="EMBL" id="PVBQ01000006">
    <property type="protein sequence ID" value="PRD47637.1"/>
    <property type="molecule type" value="Genomic_DNA"/>
</dbReference>
<evidence type="ECO:0000256" key="6">
    <source>
        <dbReference type="ARBA" id="ARBA00022833"/>
    </source>
</evidence>
<keyword evidence="6" id="KW-0862">Zinc</keyword>
<dbReference type="GO" id="GO:0046872">
    <property type="term" value="F:metal ion binding"/>
    <property type="evidence" value="ECO:0007669"/>
    <property type="project" value="UniProtKB-KW"/>
</dbReference>
<accession>A0A2S9J4C3</accession>
<evidence type="ECO:0000259" key="10">
    <source>
        <dbReference type="Pfam" id="PF00675"/>
    </source>
</evidence>
<evidence type="ECO:0000256" key="7">
    <source>
        <dbReference type="ARBA" id="ARBA00023049"/>
    </source>
</evidence>
<evidence type="ECO:0000256" key="8">
    <source>
        <dbReference type="RuleBase" id="RU004447"/>
    </source>
</evidence>
<comment type="cofactor">
    <cofactor evidence="1">
        <name>Zn(2+)</name>
        <dbReference type="ChEBI" id="CHEBI:29105"/>
    </cofactor>
</comment>
<dbReference type="Pfam" id="PF00675">
    <property type="entry name" value="Peptidase_M16"/>
    <property type="match status" value="1"/>
</dbReference>
<feature type="domain" description="Peptidase M16 N-terminal" evidence="10">
    <location>
        <begin position="59"/>
        <end position="180"/>
    </location>
</feature>
<keyword evidence="13" id="KW-1185">Reference proteome</keyword>
<protein>
    <submittedName>
        <fullName evidence="12">Peptidase M16</fullName>
    </submittedName>
</protein>
<keyword evidence="7" id="KW-0482">Metalloprotease</keyword>
<organism evidence="12 13">
    <name type="scientific">Sphingobacterium haloxyli</name>
    <dbReference type="NCBI Taxonomy" id="2100533"/>
    <lineage>
        <taxon>Bacteria</taxon>
        <taxon>Pseudomonadati</taxon>
        <taxon>Bacteroidota</taxon>
        <taxon>Sphingobacteriia</taxon>
        <taxon>Sphingobacteriales</taxon>
        <taxon>Sphingobacteriaceae</taxon>
        <taxon>Sphingobacterium</taxon>
    </lineage>
</organism>
<dbReference type="Gene3D" id="3.30.830.10">
    <property type="entry name" value="Metalloenzyme, LuxS/M16 peptidase-like"/>
    <property type="match status" value="4"/>
</dbReference>
<evidence type="ECO:0000256" key="4">
    <source>
        <dbReference type="ARBA" id="ARBA00022723"/>
    </source>
</evidence>
<dbReference type="PANTHER" id="PTHR43690">
    <property type="entry name" value="NARDILYSIN"/>
    <property type="match status" value="1"/>
</dbReference>
<feature type="domain" description="Peptidase M16 C-terminal" evidence="11">
    <location>
        <begin position="219"/>
        <end position="398"/>
    </location>
</feature>
<gene>
    <name evidence="12" type="ORF">C5745_10035</name>
</gene>
<keyword evidence="9" id="KW-0732">Signal</keyword>
<dbReference type="GO" id="GO:0006508">
    <property type="term" value="P:proteolysis"/>
    <property type="evidence" value="ECO:0007669"/>
    <property type="project" value="UniProtKB-KW"/>
</dbReference>
<name>A0A2S9J4C3_9SPHI</name>
<evidence type="ECO:0000313" key="12">
    <source>
        <dbReference type="EMBL" id="PRD47637.1"/>
    </source>
</evidence>
<dbReference type="InterPro" id="IPR001431">
    <property type="entry name" value="Pept_M16_Zn_BS"/>
</dbReference>
<evidence type="ECO:0000256" key="9">
    <source>
        <dbReference type="SAM" id="SignalP"/>
    </source>
</evidence>
<dbReference type="InterPro" id="IPR011249">
    <property type="entry name" value="Metalloenz_LuxS/M16"/>
</dbReference>
<evidence type="ECO:0000256" key="1">
    <source>
        <dbReference type="ARBA" id="ARBA00001947"/>
    </source>
</evidence>
<dbReference type="RefSeq" id="WP_105716860.1">
    <property type="nucleotide sequence ID" value="NZ_PVBQ01000006.1"/>
</dbReference>
<dbReference type="AlphaFoldDB" id="A0A2S9J4C3"/>
<dbReference type="InterPro" id="IPR011765">
    <property type="entry name" value="Pept_M16_N"/>
</dbReference>
<evidence type="ECO:0000256" key="3">
    <source>
        <dbReference type="ARBA" id="ARBA00022670"/>
    </source>
</evidence>
<dbReference type="OrthoDB" id="9811314at2"/>
<evidence type="ECO:0000259" key="11">
    <source>
        <dbReference type="Pfam" id="PF05193"/>
    </source>
</evidence>
<dbReference type="PROSITE" id="PS00143">
    <property type="entry name" value="INSULINASE"/>
    <property type="match status" value="1"/>
</dbReference>